<dbReference type="RefSeq" id="WP_377151531.1">
    <property type="nucleotide sequence ID" value="NZ_JBHSAF010000006.1"/>
</dbReference>
<comment type="caution">
    <text evidence="2">The sequence shown here is derived from an EMBL/GenBank/DDBJ whole genome shotgun (WGS) entry which is preliminary data.</text>
</comment>
<dbReference type="PANTHER" id="PTHR22602:SF0">
    <property type="entry name" value="TRANSFERASE CAF17, MITOCHONDRIAL-RELATED"/>
    <property type="match status" value="1"/>
</dbReference>
<dbReference type="PANTHER" id="PTHR22602">
    <property type="entry name" value="TRANSFERASE CAF17, MITOCHONDRIAL-RELATED"/>
    <property type="match status" value="1"/>
</dbReference>
<dbReference type="EMBL" id="JBHSAF010000006">
    <property type="protein sequence ID" value="MFC3913260.1"/>
    <property type="molecule type" value="Genomic_DNA"/>
</dbReference>
<dbReference type="InterPro" id="IPR017703">
    <property type="entry name" value="YgfZ/GCV_T_CS"/>
</dbReference>
<dbReference type="Gene3D" id="3.30.70.1400">
    <property type="entry name" value="Aminomethyltransferase beta-barrel domains"/>
    <property type="match status" value="1"/>
</dbReference>
<feature type="domain" description="tRNA-modifying protein YgfZ-like beta-barrel" evidence="1">
    <location>
        <begin position="222"/>
        <end position="288"/>
    </location>
</feature>
<dbReference type="SUPFAM" id="SSF103025">
    <property type="entry name" value="Folate-binding domain"/>
    <property type="match status" value="1"/>
</dbReference>
<dbReference type="InterPro" id="IPR029043">
    <property type="entry name" value="GcvT/YgfZ_C"/>
</dbReference>
<dbReference type="Gene3D" id="2.40.30.160">
    <property type="match status" value="1"/>
</dbReference>
<evidence type="ECO:0000313" key="3">
    <source>
        <dbReference type="Proteomes" id="UP001595692"/>
    </source>
</evidence>
<sequence>MNAIPLSLPTAPSRYLLNRMGVIRLTGEDRVKYLHSQVTCDVQALQAGQHTLAGHCDPKGKLWNLFRLVVEPTSLLMLSPRELFAKALPELKKYAVFSKVGIEDASDELPLFGVAGQGADAWIQAQGLHAAAVDGAPYAIQLAPDRWLLLGHPAAVDTLPAEPELDWWGQEILAGLPTMSALHQGEYIPQMLNLQALNGISFRKGCYTGQETVARAKYRGANNRRLFILQGHVSATLTPGDTLEWQLGEHWKRVGIVLDCWQQQQQVLLSAVLPQDLDADACLRIKGDEGSHLHGLPLPYALSDE</sequence>
<dbReference type="InterPro" id="IPR045179">
    <property type="entry name" value="YgfZ/GcvT"/>
</dbReference>
<gene>
    <name evidence="2" type="primary">ygfZ</name>
    <name evidence="2" type="ORF">ACFOSS_07265</name>
</gene>
<evidence type="ECO:0000259" key="1">
    <source>
        <dbReference type="Pfam" id="PF21130"/>
    </source>
</evidence>
<name>A0ABV8CM27_9GAMM</name>
<keyword evidence="3" id="KW-1185">Reference proteome</keyword>
<dbReference type="SUPFAM" id="SSF101790">
    <property type="entry name" value="Aminomethyltransferase beta-barrel domain"/>
    <property type="match status" value="1"/>
</dbReference>
<reference evidence="3" key="1">
    <citation type="journal article" date="2019" name="Int. J. Syst. Evol. Microbiol.">
        <title>The Global Catalogue of Microorganisms (GCM) 10K type strain sequencing project: providing services to taxonomists for standard genome sequencing and annotation.</title>
        <authorList>
            <consortium name="The Broad Institute Genomics Platform"/>
            <consortium name="The Broad Institute Genome Sequencing Center for Infectious Disease"/>
            <person name="Wu L."/>
            <person name="Ma J."/>
        </authorList>
    </citation>
    <scope>NUCLEOTIDE SEQUENCE [LARGE SCALE GENOMIC DNA]</scope>
    <source>
        <strain evidence="3">CCUG 54939</strain>
    </source>
</reference>
<dbReference type="NCBIfam" id="TIGR03317">
    <property type="entry name" value="ygfZ_signature"/>
    <property type="match status" value="1"/>
</dbReference>
<dbReference type="Proteomes" id="UP001595692">
    <property type="component" value="Unassembled WGS sequence"/>
</dbReference>
<proteinExistence type="predicted"/>
<dbReference type="NCBIfam" id="NF007110">
    <property type="entry name" value="PRK09559.1"/>
    <property type="match status" value="1"/>
</dbReference>
<organism evidence="2 3">
    <name type="scientific">Pseudaeromonas sharmana</name>
    <dbReference type="NCBI Taxonomy" id="328412"/>
    <lineage>
        <taxon>Bacteria</taxon>
        <taxon>Pseudomonadati</taxon>
        <taxon>Pseudomonadota</taxon>
        <taxon>Gammaproteobacteria</taxon>
        <taxon>Aeromonadales</taxon>
        <taxon>Aeromonadaceae</taxon>
        <taxon>Pseudaeromonas</taxon>
    </lineage>
</organism>
<protein>
    <submittedName>
        <fullName evidence="2">tRNA-modifying protein YgfZ</fullName>
    </submittedName>
</protein>
<accession>A0ABV8CM27</accession>
<dbReference type="InterPro" id="IPR048451">
    <property type="entry name" value="YgfZ_barrel"/>
</dbReference>
<dbReference type="Pfam" id="PF21130">
    <property type="entry name" value="YgfZ_barrel"/>
    <property type="match status" value="1"/>
</dbReference>
<evidence type="ECO:0000313" key="2">
    <source>
        <dbReference type="EMBL" id="MFC3913260.1"/>
    </source>
</evidence>